<dbReference type="GO" id="GO:0005886">
    <property type="term" value="C:plasma membrane"/>
    <property type="evidence" value="ECO:0007669"/>
    <property type="project" value="UniProtKB-SubCell"/>
</dbReference>
<keyword evidence="5 7" id="KW-1133">Transmembrane helix</keyword>
<evidence type="ECO:0000256" key="2">
    <source>
        <dbReference type="ARBA" id="ARBA00022448"/>
    </source>
</evidence>
<feature type="transmembrane region" description="Helical" evidence="7">
    <location>
        <begin position="12"/>
        <end position="31"/>
    </location>
</feature>
<gene>
    <name evidence="9" type="ORF">FEZ63_11950</name>
</gene>
<dbReference type="Gene3D" id="1.10.3720.10">
    <property type="entry name" value="MetI-like"/>
    <property type="match status" value="1"/>
</dbReference>
<sequence length="306" mass="32945">MYRFWLVKGVRTLITLIFVVTFAFVILRLAGDPVQSMLGPDATVEEMEQFREAWGLNRSLPEQYVSYVYAMVTGDFGYSHADGRPVTAVIAERVPNTLILGVTAYVLALLVGVPAGIVAALNRGKAVDQLIMGVAAFGFALPAYFFGILLILLFSLKLQWLPSSGSGTWTHLIMPALTLGLYHAGALARFTRSSMLDVLGKLYMRAAAAKGAPPSWRIVRHALPNAAIPVVTILGLNLGHLVSGAVVVEVVFAWPGVGRLLVTAVSMRDLSVVQGLVLLVATTMVVANLMVDLLYGLLDPRIRVTG</sequence>
<dbReference type="PANTHER" id="PTHR43163">
    <property type="entry name" value="DIPEPTIDE TRANSPORT SYSTEM PERMEASE PROTEIN DPPB-RELATED"/>
    <property type="match status" value="1"/>
</dbReference>
<comment type="similarity">
    <text evidence="7">Belongs to the binding-protein-dependent transport system permease family.</text>
</comment>
<dbReference type="PANTHER" id="PTHR43163:SF6">
    <property type="entry name" value="DIPEPTIDE TRANSPORT SYSTEM PERMEASE PROTEIN DPPB-RELATED"/>
    <property type="match status" value="1"/>
</dbReference>
<evidence type="ECO:0000256" key="1">
    <source>
        <dbReference type="ARBA" id="ARBA00004651"/>
    </source>
</evidence>
<feature type="transmembrane region" description="Helical" evidence="7">
    <location>
        <begin position="226"/>
        <end position="252"/>
    </location>
</feature>
<evidence type="ECO:0000256" key="3">
    <source>
        <dbReference type="ARBA" id="ARBA00022475"/>
    </source>
</evidence>
<dbReference type="Pfam" id="PF19300">
    <property type="entry name" value="BPD_transp_1_N"/>
    <property type="match status" value="1"/>
</dbReference>
<dbReference type="RefSeq" id="WP_150944667.1">
    <property type="nucleotide sequence ID" value="NZ_VCMV01000015.1"/>
</dbReference>
<evidence type="ECO:0000256" key="4">
    <source>
        <dbReference type="ARBA" id="ARBA00022692"/>
    </source>
</evidence>
<dbReference type="InterPro" id="IPR035906">
    <property type="entry name" value="MetI-like_sf"/>
</dbReference>
<dbReference type="CDD" id="cd06261">
    <property type="entry name" value="TM_PBP2"/>
    <property type="match status" value="1"/>
</dbReference>
<keyword evidence="3" id="KW-1003">Cell membrane</keyword>
<keyword evidence="10" id="KW-1185">Reference proteome</keyword>
<evidence type="ECO:0000259" key="8">
    <source>
        <dbReference type="PROSITE" id="PS50928"/>
    </source>
</evidence>
<feature type="domain" description="ABC transmembrane type-1" evidence="8">
    <location>
        <begin position="94"/>
        <end position="295"/>
    </location>
</feature>
<feature type="transmembrane region" description="Helical" evidence="7">
    <location>
        <begin position="98"/>
        <end position="121"/>
    </location>
</feature>
<feature type="transmembrane region" description="Helical" evidence="7">
    <location>
        <begin position="133"/>
        <end position="156"/>
    </location>
</feature>
<comment type="caution">
    <text evidence="9">The sequence shown here is derived from an EMBL/GenBank/DDBJ whole genome shotgun (WGS) entry which is preliminary data.</text>
</comment>
<dbReference type="Proteomes" id="UP000325684">
    <property type="component" value="Unassembled WGS sequence"/>
</dbReference>
<dbReference type="GO" id="GO:0071916">
    <property type="term" value="F:dipeptide transmembrane transporter activity"/>
    <property type="evidence" value="ECO:0007669"/>
    <property type="project" value="TreeGrafter"/>
</dbReference>
<dbReference type="OrthoDB" id="9807402at2"/>
<evidence type="ECO:0000313" key="10">
    <source>
        <dbReference type="Proteomes" id="UP000325684"/>
    </source>
</evidence>
<dbReference type="EMBL" id="VCMV01000015">
    <property type="protein sequence ID" value="KAB0266803.1"/>
    <property type="molecule type" value="Genomic_DNA"/>
</dbReference>
<keyword evidence="4 7" id="KW-0812">Transmembrane</keyword>
<dbReference type="SUPFAM" id="SSF161098">
    <property type="entry name" value="MetI-like"/>
    <property type="match status" value="1"/>
</dbReference>
<organism evidence="9 10">
    <name type="scientific">Microvirga brassicacearum</name>
    <dbReference type="NCBI Taxonomy" id="2580413"/>
    <lineage>
        <taxon>Bacteria</taxon>
        <taxon>Pseudomonadati</taxon>
        <taxon>Pseudomonadota</taxon>
        <taxon>Alphaproteobacteria</taxon>
        <taxon>Hyphomicrobiales</taxon>
        <taxon>Methylobacteriaceae</taxon>
        <taxon>Microvirga</taxon>
    </lineage>
</organism>
<keyword evidence="6 7" id="KW-0472">Membrane</keyword>
<evidence type="ECO:0000256" key="5">
    <source>
        <dbReference type="ARBA" id="ARBA00022989"/>
    </source>
</evidence>
<name>A0A5N3PAS6_9HYPH</name>
<dbReference type="PROSITE" id="PS50928">
    <property type="entry name" value="ABC_TM1"/>
    <property type="match status" value="1"/>
</dbReference>
<dbReference type="InterPro" id="IPR045621">
    <property type="entry name" value="BPD_transp_1_N"/>
</dbReference>
<accession>A0A5N3PAS6</accession>
<proteinExistence type="inferred from homology"/>
<evidence type="ECO:0000256" key="6">
    <source>
        <dbReference type="ARBA" id="ARBA00023136"/>
    </source>
</evidence>
<reference evidence="9 10" key="1">
    <citation type="journal article" date="2019" name="Microorganisms">
        <title>Genome Insights into the Novel Species Microvirga brassicacearum, a Rapeseed Endophyte with Biotechnological Potential.</title>
        <authorList>
            <person name="Jimenez-Gomez A."/>
            <person name="Saati-Santamaria Z."/>
            <person name="Igual J.M."/>
            <person name="Rivas R."/>
            <person name="Mateos P.F."/>
            <person name="Garcia-Fraile P."/>
        </authorList>
    </citation>
    <scope>NUCLEOTIDE SEQUENCE [LARGE SCALE GENOMIC DNA]</scope>
    <source>
        <strain evidence="9 10">CDVBN77</strain>
    </source>
</reference>
<evidence type="ECO:0000256" key="7">
    <source>
        <dbReference type="RuleBase" id="RU363032"/>
    </source>
</evidence>
<feature type="transmembrane region" description="Helical" evidence="7">
    <location>
        <begin position="168"/>
        <end position="188"/>
    </location>
</feature>
<dbReference type="Pfam" id="PF00528">
    <property type="entry name" value="BPD_transp_1"/>
    <property type="match status" value="1"/>
</dbReference>
<dbReference type="InterPro" id="IPR000515">
    <property type="entry name" value="MetI-like"/>
</dbReference>
<comment type="subcellular location">
    <subcellularLocation>
        <location evidence="1 7">Cell membrane</location>
        <topology evidence="1 7">Multi-pass membrane protein</topology>
    </subcellularLocation>
</comment>
<keyword evidence="2 7" id="KW-0813">Transport</keyword>
<feature type="transmembrane region" description="Helical" evidence="7">
    <location>
        <begin position="272"/>
        <end position="298"/>
    </location>
</feature>
<dbReference type="AlphaFoldDB" id="A0A5N3PAS6"/>
<evidence type="ECO:0000313" key="9">
    <source>
        <dbReference type="EMBL" id="KAB0266803.1"/>
    </source>
</evidence>
<protein>
    <submittedName>
        <fullName evidence="9">ABC transporter permease</fullName>
    </submittedName>
</protein>